<protein>
    <submittedName>
        <fullName evidence="1">Kinesin motor domain-containing protein</fullName>
    </submittedName>
</protein>
<dbReference type="EMBL" id="BKCJ010431539">
    <property type="protein sequence ID" value="GFA48099.1"/>
    <property type="molecule type" value="Genomic_DNA"/>
</dbReference>
<dbReference type="AlphaFoldDB" id="A0A699JN63"/>
<feature type="non-terminal residue" evidence="1">
    <location>
        <position position="1"/>
    </location>
</feature>
<accession>A0A699JN63</accession>
<proteinExistence type="predicted"/>
<name>A0A699JN63_TANCI</name>
<gene>
    <name evidence="1" type="ORF">Tci_620071</name>
</gene>
<organism evidence="1">
    <name type="scientific">Tanacetum cinerariifolium</name>
    <name type="common">Dalmatian daisy</name>
    <name type="synonym">Chrysanthemum cinerariifolium</name>
    <dbReference type="NCBI Taxonomy" id="118510"/>
    <lineage>
        <taxon>Eukaryota</taxon>
        <taxon>Viridiplantae</taxon>
        <taxon>Streptophyta</taxon>
        <taxon>Embryophyta</taxon>
        <taxon>Tracheophyta</taxon>
        <taxon>Spermatophyta</taxon>
        <taxon>Magnoliopsida</taxon>
        <taxon>eudicotyledons</taxon>
        <taxon>Gunneridae</taxon>
        <taxon>Pentapetalae</taxon>
        <taxon>asterids</taxon>
        <taxon>campanulids</taxon>
        <taxon>Asterales</taxon>
        <taxon>Asteraceae</taxon>
        <taxon>Asteroideae</taxon>
        <taxon>Anthemideae</taxon>
        <taxon>Anthemidinae</taxon>
        <taxon>Tanacetum</taxon>
    </lineage>
</organism>
<comment type="caution">
    <text evidence="1">The sequence shown here is derived from an EMBL/GenBank/DDBJ whole genome shotgun (WGS) entry which is preliminary data.</text>
</comment>
<sequence length="67" mass="7958">IKFARRRLEIIRLGSQPDSPLVGQGRYILERMTGADMRNANNMMLARNELLRSMAEKEEFIRNYREM</sequence>
<reference evidence="1" key="1">
    <citation type="journal article" date="2019" name="Sci. Rep.">
        <title>Draft genome of Tanacetum cinerariifolium, the natural source of mosquito coil.</title>
        <authorList>
            <person name="Yamashiro T."/>
            <person name="Shiraishi A."/>
            <person name="Satake H."/>
            <person name="Nakayama K."/>
        </authorList>
    </citation>
    <scope>NUCLEOTIDE SEQUENCE</scope>
</reference>
<evidence type="ECO:0000313" key="1">
    <source>
        <dbReference type="EMBL" id="GFA48099.1"/>
    </source>
</evidence>